<organism evidence="1 2">
    <name type="scientific">Mizuhopecten yessoensis</name>
    <name type="common">Japanese scallop</name>
    <name type="synonym">Patinopecten yessoensis</name>
    <dbReference type="NCBI Taxonomy" id="6573"/>
    <lineage>
        <taxon>Eukaryota</taxon>
        <taxon>Metazoa</taxon>
        <taxon>Spiralia</taxon>
        <taxon>Lophotrochozoa</taxon>
        <taxon>Mollusca</taxon>
        <taxon>Bivalvia</taxon>
        <taxon>Autobranchia</taxon>
        <taxon>Pteriomorphia</taxon>
        <taxon>Pectinida</taxon>
        <taxon>Pectinoidea</taxon>
        <taxon>Pectinidae</taxon>
        <taxon>Mizuhopecten</taxon>
    </lineage>
</organism>
<evidence type="ECO:0000313" key="1">
    <source>
        <dbReference type="EMBL" id="OWF43593.1"/>
    </source>
</evidence>
<dbReference type="EMBL" id="NEDP02005050">
    <property type="protein sequence ID" value="OWF43593.1"/>
    <property type="molecule type" value="Genomic_DNA"/>
</dbReference>
<dbReference type="AlphaFoldDB" id="A0A210Q4C5"/>
<proteinExistence type="predicted"/>
<sequence length="236" mass="27375">MRYPGETATETFLLHDWCNFMFQTKRVNLDAMPNIDVFIKAVDVNYDEEENKGLENSVFDQHLSGSLQRKTQCNLKKKHVKSIHKPMDLTLCENRRVFKYHCHKEIHPKTRRVVTYKSESRESKAAHTISSFVCMESSTSTKVTQKLRPRVYVNFGRVKHFIEHVGGNSASVSFASVMWFDNVSYDTESALWFVEKKCTYNKTTSLYVKTKSLSSPLVTAEDDNHLWFLNSGKKVE</sequence>
<dbReference type="Proteomes" id="UP000242188">
    <property type="component" value="Unassembled WGS sequence"/>
</dbReference>
<dbReference type="OrthoDB" id="6046004at2759"/>
<reference evidence="1 2" key="1">
    <citation type="journal article" date="2017" name="Nat. Ecol. Evol.">
        <title>Scallop genome provides insights into evolution of bilaterian karyotype and development.</title>
        <authorList>
            <person name="Wang S."/>
            <person name="Zhang J."/>
            <person name="Jiao W."/>
            <person name="Li J."/>
            <person name="Xun X."/>
            <person name="Sun Y."/>
            <person name="Guo X."/>
            <person name="Huan P."/>
            <person name="Dong B."/>
            <person name="Zhang L."/>
            <person name="Hu X."/>
            <person name="Sun X."/>
            <person name="Wang J."/>
            <person name="Zhao C."/>
            <person name="Wang Y."/>
            <person name="Wang D."/>
            <person name="Huang X."/>
            <person name="Wang R."/>
            <person name="Lv J."/>
            <person name="Li Y."/>
            <person name="Zhang Z."/>
            <person name="Liu B."/>
            <person name="Lu W."/>
            <person name="Hui Y."/>
            <person name="Liang J."/>
            <person name="Zhou Z."/>
            <person name="Hou R."/>
            <person name="Li X."/>
            <person name="Liu Y."/>
            <person name="Li H."/>
            <person name="Ning X."/>
            <person name="Lin Y."/>
            <person name="Zhao L."/>
            <person name="Xing Q."/>
            <person name="Dou J."/>
            <person name="Li Y."/>
            <person name="Mao J."/>
            <person name="Guo H."/>
            <person name="Dou H."/>
            <person name="Li T."/>
            <person name="Mu C."/>
            <person name="Jiang W."/>
            <person name="Fu Q."/>
            <person name="Fu X."/>
            <person name="Miao Y."/>
            <person name="Liu J."/>
            <person name="Yu Q."/>
            <person name="Li R."/>
            <person name="Liao H."/>
            <person name="Li X."/>
            <person name="Kong Y."/>
            <person name="Jiang Z."/>
            <person name="Chourrout D."/>
            <person name="Li R."/>
            <person name="Bao Z."/>
        </authorList>
    </citation>
    <scope>NUCLEOTIDE SEQUENCE [LARGE SCALE GENOMIC DNA]</scope>
    <source>
        <strain evidence="1 2">PY_sf001</strain>
    </source>
</reference>
<name>A0A210Q4C5_MIZYE</name>
<keyword evidence="2" id="KW-1185">Reference proteome</keyword>
<gene>
    <name evidence="1" type="ORF">KP79_PYT20893</name>
</gene>
<accession>A0A210Q4C5</accession>
<evidence type="ECO:0000313" key="2">
    <source>
        <dbReference type="Proteomes" id="UP000242188"/>
    </source>
</evidence>
<comment type="caution">
    <text evidence="1">The sequence shown here is derived from an EMBL/GenBank/DDBJ whole genome shotgun (WGS) entry which is preliminary data.</text>
</comment>
<protein>
    <submittedName>
        <fullName evidence="1">Uncharacterized protein</fullName>
    </submittedName>
</protein>